<keyword evidence="5 6" id="KW-0472">Membrane</keyword>
<evidence type="ECO:0000259" key="7">
    <source>
        <dbReference type="PROSITE" id="PS50850"/>
    </source>
</evidence>
<feature type="transmembrane region" description="Helical" evidence="6">
    <location>
        <begin position="232"/>
        <end position="251"/>
    </location>
</feature>
<dbReference type="Gene3D" id="1.20.1250.20">
    <property type="entry name" value="MFS general substrate transporter like domains"/>
    <property type="match status" value="2"/>
</dbReference>
<evidence type="ECO:0000256" key="5">
    <source>
        <dbReference type="ARBA" id="ARBA00023136"/>
    </source>
</evidence>
<keyword evidence="3 6" id="KW-0812">Transmembrane</keyword>
<dbReference type="PRINTS" id="PR01036">
    <property type="entry name" value="TCRTETB"/>
</dbReference>
<dbReference type="InterPro" id="IPR011701">
    <property type="entry name" value="MFS"/>
</dbReference>
<feature type="transmembrane region" description="Helical" evidence="6">
    <location>
        <begin position="44"/>
        <end position="61"/>
    </location>
</feature>
<feature type="transmembrane region" description="Helical" evidence="6">
    <location>
        <begin position="365"/>
        <end position="386"/>
    </location>
</feature>
<evidence type="ECO:0000256" key="2">
    <source>
        <dbReference type="ARBA" id="ARBA00007520"/>
    </source>
</evidence>
<evidence type="ECO:0000313" key="8">
    <source>
        <dbReference type="EMBL" id="ORY11724.1"/>
    </source>
</evidence>
<feature type="transmembrane region" description="Helical" evidence="6">
    <location>
        <begin position="470"/>
        <end position="491"/>
    </location>
</feature>
<feature type="transmembrane region" description="Helical" evidence="6">
    <location>
        <begin position="104"/>
        <end position="125"/>
    </location>
</feature>
<dbReference type="GO" id="GO:0005886">
    <property type="term" value="C:plasma membrane"/>
    <property type="evidence" value="ECO:0007669"/>
    <property type="project" value="TreeGrafter"/>
</dbReference>
<keyword evidence="9" id="KW-1185">Reference proteome</keyword>
<feature type="transmembrane region" description="Helical" evidence="6">
    <location>
        <begin position="398"/>
        <end position="418"/>
    </location>
</feature>
<dbReference type="InterPro" id="IPR036259">
    <property type="entry name" value="MFS_trans_sf"/>
</dbReference>
<keyword evidence="4 6" id="KW-1133">Transmembrane helix</keyword>
<dbReference type="Pfam" id="PF07690">
    <property type="entry name" value="MFS_1"/>
    <property type="match status" value="1"/>
</dbReference>
<organism evidence="8 9">
    <name type="scientific">Clohesyomyces aquaticus</name>
    <dbReference type="NCBI Taxonomy" id="1231657"/>
    <lineage>
        <taxon>Eukaryota</taxon>
        <taxon>Fungi</taxon>
        <taxon>Dikarya</taxon>
        <taxon>Ascomycota</taxon>
        <taxon>Pezizomycotina</taxon>
        <taxon>Dothideomycetes</taxon>
        <taxon>Pleosporomycetidae</taxon>
        <taxon>Pleosporales</taxon>
        <taxon>Lindgomycetaceae</taxon>
        <taxon>Clohesyomyces</taxon>
    </lineage>
</organism>
<dbReference type="PANTHER" id="PTHR23501">
    <property type="entry name" value="MAJOR FACILITATOR SUPERFAMILY"/>
    <property type="match status" value="1"/>
</dbReference>
<feature type="transmembrane region" description="Helical" evidence="6">
    <location>
        <begin position="162"/>
        <end position="183"/>
    </location>
</feature>
<feature type="transmembrane region" description="Helical" evidence="6">
    <location>
        <begin position="6"/>
        <end position="32"/>
    </location>
</feature>
<comment type="caution">
    <text evidence="8">The sequence shown here is derived from an EMBL/GenBank/DDBJ whole genome shotgun (WGS) entry which is preliminary data.</text>
</comment>
<name>A0A1Y1ZNE5_9PLEO</name>
<dbReference type="AlphaFoldDB" id="A0A1Y1ZNE5"/>
<feature type="transmembrane region" description="Helical" evidence="6">
    <location>
        <begin position="271"/>
        <end position="296"/>
    </location>
</feature>
<sequence length="507" mass="53903">MSGFRLNILIFGLGIALFLMALDMSVITTAIPIITEKFHSTEDIGWYTSGYLLTVCSLQPLGGKLYANFSLKWTFLTFFFIFEFGSLLSGAATSSAMLIIGRTIAGAGAAGIMSGTLSILAAVVTLRLRPAYTGILLSLFGVATIAGPLVGGALTQHVSWRWVFYINLPVGAFTFVALVFFFNPPVRAVEQDGIGHRIKRLDIVGAVLFIPGIVMILIALQWGGITYPWKSATIIGLFVGAAGILAIFAAWELRQGDEAMLPPSILFQRTVIWGSLCAMFAMGAQMILGVWLPEWFQAVRGASPITSGVYMLPALLGQVVSSIAAGALITRLGYYNPWLLMGVALMSVGSGLFTRFKPDTSNATWIGFQVIFGLGAGMFMMVPLLAVQAVLDAEKTPVGISTVNFFQMFGGALFAAISQTIFNERLIKELATNAPGVSVSALLAAGTSAVRNAVTPEQLPGVLQSYNTAILSTFYLGAAVTAVGFCFAWGLEWVNVKGKDMTAGGAA</sequence>
<dbReference type="PANTHER" id="PTHR23501:SF193">
    <property type="entry name" value="MULTIDRUG TRANSPORTER, PUTATIVE (AFU_ORTHOLOGUE AFUA_8G00940)-RELATED"/>
    <property type="match status" value="1"/>
</dbReference>
<feature type="transmembrane region" description="Helical" evidence="6">
    <location>
        <begin position="308"/>
        <end position="329"/>
    </location>
</feature>
<dbReference type="InterPro" id="IPR020846">
    <property type="entry name" value="MFS_dom"/>
</dbReference>
<dbReference type="FunFam" id="1.20.1250.20:FF:000196">
    <property type="entry name" value="MFS toxin efflux pump (AflT)"/>
    <property type="match status" value="1"/>
</dbReference>
<dbReference type="EMBL" id="MCFA01000058">
    <property type="protein sequence ID" value="ORY11724.1"/>
    <property type="molecule type" value="Genomic_DNA"/>
</dbReference>
<comment type="subcellular location">
    <subcellularLocation>
        <location evidence="1">Membrane</location>
        <topology evidence="1">Multi-pass membrane protein</topology>
    </subcellularLocation>
</comment>
<evidence type="ECO:0000256" key="1">
    <source>
        <dbReference type="ARBA" id="ARBA00004141"/>
    </source>
</evidence>
<accession>A0A1Y1ZNE5</accession>
<dbReference type="PROSITE" id="PS50850">
    <property type="entry name" value="MFS"/>
    <property type="match status" value="1"/>
</dbReference>
<feature type="transmembrane region" description="Helical" evidence="6">
    <location>
        <begin position="131"/>
        <end position="150"/>
    </location>
</feature>
<dbReference type="GO" id="GO:0022857">
    <property type="term" value="F:transmembrane transporter activity"/>
    <property type="evidence" value="ECO:0007669"/>
    <property type="project" value="InterPro"/>
</dbReference>
<gene>
    <name evidence="8" type="ORF">BCR34DRAFT_483772</name>
</gene>
<dbReference type="SUPFAM" id="SSF103473">
    <property type="entry name" value="MFS general substrate transporter"/>
    <property type="match status" value="1"/>
</dbReference>
<feature type="transmembrane region" description="Helical" evidence="6">
    <location>
        <begin position="203"/>
        <end position="220"/>
    </location>
</feature>
<reference evidence="8 9" key="1">
    <citation type="submission" date="2016-07" db="EMBL/GenBank/DDBJ databases">
        <title>Pervasive Adenine N6-methylation of Active Genes in Fungi.</title>
        <authorList>
            <consortium name="DOE Joint Genome Institute"/>
            <person name="Mondo S.J."/>
            <person name="Dannebaum R.O."/>
            <person name="Kuo R.C."/>
            <person name="Labutti K."/>
            <person name="Haridas S."/>
            <person name="Kuo A."/>
            <person name="Salamov A."/>
            <person name="Ahrendt S.R."/>
            <person name="Lipzen A."/>
            <person name="Sullivan W."/>
            <person name="Andreopoulos W.B."/>
            <person name="Clum A."/>
            <person name="Lindquist E."/>
            <person name="Daum C."/>
            <person name="Ramamoorthy G.K."/>
            <person name="Gryganskyi A."/>
            <person name="Culley D."/>
            <person name="Magnuson J.K."/>
            <person name="James T.Y."/>
            <person name="O'Malley M.A."/>
            <person name="Stajich J.E."/>
            <person name="Spatafora J.W."/>
            <person name="Visel A."/>
            <person name="Grigoriev I.V."/>
        </authorList>
    </citation>
    <scope>NUCLEOTIDE SEQUENCE [LARGE SCALE GENOMIC DNA]</scope>
    <source>
        <strain evidence="8 9">CBS 115471</strain>
    </source>
</reference>
<dbReference type="CDD" id="cd17502">
    <property type="entry name" value="MFS_Azr1_MDR_like"/>
    <property type="match status" value="1"/>
</dbReference>
<feature type="domain" description="Major facilitator superfamily (MFS) profile" evidence="7">
    <location>
        <begin position="9"/>
        <end position="496"/>
    </location>
</feature>
<comment type="similarity">
    <text evidence="2">Belongs to the major facilitator superfamily. TCR/Tet family.</text>
</comment>
<dbReference type="Proteomes" id="UP000193144">
    <property type="component" value="Unassembled WGS sequence"/>
</dbReference>
<proteinExistence type="inferred from homology"/>
<feature type="transmembrane region" description="Helical" evidence="6">
    <location>
        <begin position="335"/>
        <end position="353"/>
    </location>
</feature>
<feature type="transmembrane region" description="Helical" evidence="6">
    <location>
        <begin position="73"/>
        <end position="92"/>
    </location>
</feature>
<protein>
    <submittedName>
        <fullName evidence="8">Major facilitator superfamily domain-containing protein</fullName>
    </submittedName>
</protein>
<evidence type="ECO:0000256" key="4">
    <source>
        <dbReference type="ARBA" id="ARBA00022989"/>
    </source>
</evidence>
<evidence type="ECO:0000256" key="6">
    <source>
        <dbReference type="SAM" id="Phobius"/>
    </source>
</evidence>
<dbReference type="OrthoDB" id="10021397at2759"/>
<evidence type="ECO:0000256" key="3">
    <source>
        <dbReference type="ARBA" id="ARBA00022692"/>
    </source>
</evidence>
<evidence type="ECO:0000313" key="9">
    <source>
        <dbReference type="Proteomes" id="UP000193144"/>
    </source>
</evidence>